<evidence type="ECO:0000313" key="5">
    <source>
        <dbReference type="EMBL" id="KAB5526571.1"/>
    </source>
</evidence>
<dbReference type="FunFam" id="1.25.40.10:FF:000442">
    <property type="entry name" value="Pentatricopeptide repeat-containing protein At3g49710"/>
    <property type="match status" value="1"/>
</dbReference>
<dbReference type="FunFam" id="1.25.40.10:FF:000366">
    <property type="entry name" value="Pentatricopeptide (PPR) repeat-containing protein"/>
    <property type="match status" value="1"/>
</dbReference>
<feature type="repeat" description="PPR" evidence="3">
    <location>
        <begin position="205"/>
        <end position="239"/>
    </location>
</feature>
<feature type="domain" description="DYW" evidence="4">
    <location>
        <begin position="625"/>
        <end position="720"/>
    </location>
</feature>
<name>A0A5N5K5A2_9ROSI</name>
<dbReference type="FunFam" id="1.25.40.10:FF:000396">
    <property type="entry name" value="Pentatricopeptide repeat-containing protein At2g36730"/>
    <property type="match status" value="1"/>
</dbReference>
<dbReference type="FunFam" id="1.25.40.10:FF:000351">
    <property type="entry name" value="Pentatricopeptide repeat-containing protein"/>
    <property type="match status" value="1"/>
</dbReference>
<feature type="repeat" description="PPR" evidence="3">
    <location>
        <begin position="410"/>
        <end position="444"/>
    </location>
</feature>
<dbReference type="GO" id="GO:0008270">
    <property type="term" value="F:zinc ion binding"/>
    <property type="evidence" value="ECO:0007669"/>
    <property type="project" value="InterPro"/>
</dbReference>
<keyword evidence="6" id="KW-1185">Reference proteome</keyword>
<comment type="caution">
    <text evidence="5">The sequence shown here is derived from an EMBL/GenBank/DDBJ whole genome shotgun (WGS) entry which is preliminary data.</text>
</comment>
<dbReference type="Pfam" id="PF13041">
    <property type="entry name" value="PPR_2"/>
    <property type="match status" value="4"/>
</dbReference>
<dbReference type="Proteomes" id="UP000326939">
    <property type="component" value="Chromosome 14"/>
</dbReference>
<dbReference type="InterPro" id="IPR046960">
    <property type="entry name" value="PPR_At4g14850-like_plant"/>
</dbReference>
<dbReference type="Pfam" id="PF01535">
    <property type="entry name" value="PPR"/>
    <property type="match status" value="3"/>
</dbReference>
<reference evidence="6" key="1">
    <citation type="journal article" date="2019" name="Gigascience">
        <title>De novo genome assembly of the endangered Acer yangbiense, a plant species with extremely small populations endemic to Yunnan Province, China.</title>
        <authorList>
            <person name="Yang J."/>
            <person name="Wariss H.M."/>
            <person name="Tao L."/>
            <person name="Zhang R."/>
            <person name="Yun Q."/>
            <person name="Hollingsworth P."/>
            <person name="Dao Z."/>
            <person name="Luo G."/>
            <person name="Guo H."/>
            <person name="Ma Y."/>
            <person name="Sun W."/>
        </authorList>
    </citation>
    <scope>NUCLEOTIDE SEQUENCE [LARGE SCALE GENOMIC DNA]</scope>
    <source>
        <strain evidence="6">cv. br00</strain>
    </source>
</reference>
<evidence type="ECO:0000256" key="1">
    <source>
        <dbReference type="ARBA" id="ARBA00006643"/>
    </source>
</evidence>
<sequence>MTQISWTLQSFRQILKSCIATRDLLSGKSLHAIYLKSLVPSSTYLSNHFILLYSKCNLLTTAHHAFNQTHEPNVFSFNALVAAYAKESLIHVARHLFDQIPQPDLVSFNTLINAYADRGDTLSALSLFREMREMDLVMDGFTFSGVITACCCDVGLIRQMHSLAILSGFDSYVSVKNSLLTYYSKNGILEEAEMVFDGMGEEVRDEVSWNSMIVAYGQHKRGLEALALYRHMVHRGFEIDMFTLASVLTTFSCAEALSGGLQFHAKSIKGGFNKNHHVGSGLIDMYAKCGAGMSESRKVFEEIRGSDLVVWNTMISGYAQNKELSVEALECFRQMQRAGYWPDDCSFVCAISACSNLSSPSQVKQFHALAMKSEIPSNQISVNNALVAMYSKCGNLQDARKLFHRMPKHNTVTLNSIIAGYAQHGIGTESLNLFEQMLAASIAPTSITFVSILSACAHTGRVEEGTKYFKMMKDIFGIEPEAEHYSCMIDLLGRAGKLSEAERLIDTMPFSPGSAAWAALLGACRKYGNMELAEKAANQFLQLEPTNAVPYVMLASMYSGARKWEEAARIRKLMRDRGIKKKPGCSWIELNNRVHVFVAEDNSHPRIKEIHMYLDEMFVKMKRAGYVPDVRWAFVKDNETGEQEKEIMLAHHSEKLAVAFGLLFTKDGEPLLVVKNLRICGDCHNAIKLISSIAQRKITVRDAFRFHCFEDGRCSCGDYW</sequence>
<dbReference type="Pfam" id="PF14432">
    <property type="entry name" value="DYW_deaminase"/>
    <property type="match status" value="1"/>
</dbReference>
<dbReference type="InterPro" id="IPR011990">
    <property type="entry name" value="TPR-like_helical_dom_sf"/>
</dbReference>
<dbReference type="AlphaFoldDB" id="A0A5N5K5A2"/>
<dbReference type="FunFam" id="1.25.40.10:FF:000031">
    <property type="entry name" value="Pentatricopeptide repeat-containing protein mitochondrial"/>
    <property type="match status" value="1"/>
</dbReference>
<keyword evidence="2" id="KW-0677">Repeat</keyword>
<dbReference type="InterPro" id="IPR046848">
    <property type="entry name" value="E_motif"/>
</dbReference>
<evidence type="ECO:0000259" key="4">
    <source>
        <dbReference type="Pfam" id="PF14432"/>
    </source>
</evidence>
<dbReference type="Pfam" id="PF20431">
    <property type="entry name" value="E_motif"/>
    <property type="match status" value="1"/>
</dbReference>
<organism evidence="5 6">
    <name type="scientific">Salix brachista</name>
    <dbReference type="NCBI Taxonomy" id="2182728"/>
    <lineage>
        <taxon>Eukaryota</taxon>
        <taxon>Viridiplantae</taxon>
        <taxon>Streptophyta</taxon>
        <taxon>Embryophyta</taxon>
        <taxon>Tracheophyta</taxon>
        <taxon>Spermatophyta</taxon>
        <taxon>Magnoliopsida</taxon>
        <taxon>eudicotyledons</taxon>
        <taxon>Gunneridae</taxon>
        <taxon>Pentapetalae</taxon>
        <taxon>rosids</taxon>
        <taxon>fabids</taxon>
        <taxon>Malpighiales</taxon>
        <taxon>Salicaceae</taxon>
        <taxon>Saliceae</taxon>
        <taxon>Salix</taxon>
    </lineage>
</organism>
<dbReference type="InterPro" id="IPR032867">
    <property type="entry name" value="DYW_dom"/>
</dbReference>
<evidence type="ECO:0000256" key="3">
    <source>
        <dbReference type="PROSITE-ProRule" id="PRU00708"/>
    </source>
</evidence>
<dbReference type="PROSITE" id="PS51375">
    <property type="entry name" value="PPR"/>
    <property type="match status" value="5"/>
</dbReference>
<feature type="repeat" description="PPR" evidence="3">
    <location>
        <begin position="307"/>
        <end position="342"/>
    </location>
</feature>
<dbReference type="PANTHER" id="PTHR47926">
    <property type="entry name" value="PENTATRICOPEPTIDE REPEAT-CONTAINING PROTEIN"/>
    <property type="match status" value="1"/>
</dbReference>
<proteinExistence type="inferred from homology"/>
<gene>
    <name evidence="5" type="ORF">DKX38_020418</name>
</gene>
<dbReference type="Gene3D" id="1.25.40.10">
    <property type="entry name" value="Tetratricopeptide repeat domain"/>
    <property type="match status" value="4"/>
</dbReference>
<comment type="similarity">
    <text evidence="1">Belongs to the PPR family. PCMP-H subfamily.</text>
</comment>
<accession>A0A5N5K5A2</accession>
<dbReference type="GO" id="GO:0003723">
    <property type="term" value="F:RNA binding"/>
    <property type="evidence" value="ECO:0007669"/>
    <property type="project" value="InterPro"/>
</dbReference>
<dbReference type="PANTHER" id="PTHR47926:SF505">
    <property type="entry name" value="PENTATRICOPEPTIDE REPEAT (PPR) SUPERFAMILY PROTEIN"/>
    <property type="match status" value="1"/>
</dbReference>
<dbReference type="GO" id="GO:0009451">
    <property type="term" value="P:RNA modification"/>
    <property type="evidence" value="ECO:0007669"/>
    <property type="project" value="InterPro"/>
</dbReference>
<evidence type="ECO:0000256" key="2">
    <source>
        <dbReference type="ARBA" id="ARBA00022737"/>
    </source>
</evidence>
<feature type="repeat" description="PPR" evidence="3">
    <location>
        <begin position="547"/>
        <end position="581"/>
    </location>
</feature>
<dbReference type="EMBL" id="VDCV01000014">
    <property type="protein sequence ID" value="KAB5526571.1"/>
    <property type="molecule type" value="Genomic_DNA"/>
</dbReference>
<dbReference type="InterPro" id="IPR002885">
    <property type="entry name" value="PPR_rpt"/>
</dbReference>
<dbReference type="SUPFAM" id="SSF48452">
    <property type="entry name" value="TPR-like"/>
    <property type="match status" value="1"/>
</dbReference>
<dbReference type="NCBIfam" id="TIGR00756">
    <property type="entry name" value="PPR"/>
    <property type="match status" value="7"/>
</dbReference>
<protein>
    <recommendedName>
        <fullName evidence="4">DYW domain-containing protein</fullName>
    </recommendedName>
</protein>
<evidence type="ECO:0000313" key="6">
    <source>
        <dbReference type="Proteomes" id="UP000326939"/>
    </source>
</evidence>
<feature type="repeat" description="PPR" evidence="3">
    <location>
        <begin position="104"/>
        <end position="138"/>
    </location>
</feature>
<dbReference type="Pfam" id="PF12854">
    <property type="entry name" value="PPR_1"/>
    <property type="match status" value="1"/>
</dbReference>